<comment type="caution">
    <text evidence="3">The sequence shown here is derived from an EMBL/GenBank/DDBJ whole genome shotgun (WGS) entry which is preliminary data.</text>
</comment>
<reference evidence="3" key="1">
    <citation type="submission" date="2020-04" db="EMBL/GenBank/DDBJ databases">
        <authorList>
            <person name="Zhang T."/>
        </authorList>
    </citation>
    <scope>NUCLEOTIDE SEQUENCE</scope>
    <source>
        <strain evidence="3">HKST-UBA17</strain>
    </source>
</reference>
<dbReference type="Pfam" id="PF08443">
    <property type="entry name" value="RimK"/>
    <property type="match status" value="1"/>
</dbReference>
<keyword evidence="3" id="KW-0436">Ligase</keyword>
<dbReference type="AlphaFoldDB" id="A0A955I174"/>
<gene>
    <name evidence="3" type="ORF">KC685_00675</name>
</gene>
<dbReference type="GO" id="GO:0005737">
    <property type="term" value="C:cytoplasm"/>
    <property type="evidence" value="ECO:0007669"/>
    <property type="project" value="TreeGrafter"/>
</dbReference>
<dbReference type="PANTHER" id="PTHR21621">
    <property type="entry name" value="RIBOSOMAL PROTEIN S6 MODIFICATION PROTEIN"/>
    <property type="match status" value="1"/>
</dbReference>
<reference evidence="3" key="2">
    <citation type="journal article" date="2021" name="Microbiome">
        <title>Successional dynamics and alternative stable states in a saline activated sludge microbial community over 9 years.</title>
        <authorList>
            <person name="Wang Y."/>
            <person name="Ye J."/>
            <person name="Ju F."/>
            <person name="Liu L."/>
            <person name="Boyd J.A."/>
            <person name="Deng Y."/>
            <person name="Parks D.H."/>
            <person name="Jiang X."/>
            <person name="Yin X."/>
            <person name="Woodcroft B.J."/>
            <person name="Tyson G.W."/>
            <person name="Hugenholtz P."/>
            <person name="Polz M.F."/>
            <person name="Zhang T."/>
        </authorList>
    </citation>
    <scope>NUCLEOTIDE SEQUENCE</scope>
    <source>
        <strain evidence="3">HKST-UBA17</strain>
    </source>
</reference>
<dbReference type="PANTHER" id="PTHR21621:SF0">
    <property type="entry name" value="BETA-CITRYLGLUTAMATE SYNTHASE B-RELATED"/>
    <property type="match status" value="1"/>
</dbReference>
<evidence type="ECO:0000313" key="3">
    <source>
        <dbReference type="EMBL" id="MCA9376417.1"/>
    </source>
</evidence>
<dbReference type="GO" id="GO:0018169">
    <property type="term" value="F:ribosomal S6-glutamic acid ligase activity"/>
    <property type="evidence" value="ECO:0007669"/>
    <property type="project" value="TreeGrafter"/>
</dbReference>
<evidence type="ECO:0000259" key="2">
    <source>
        <dbReference type="PROSITE" id="PS50975"/>
    </source>
</evidence>
<dbReference type="Gene3D" id="3.30.1490.20">
    <property type="entry name" value="ATP-grasp fold, A domain"/>
    <property type="match status" value="1"/>
</dbReference>
<protein>
    <submittedName>
        <fullName evidence="3">Alpha-L-glutamate ligase</fullName>
    </submittedName>
</protein>
<dbReference type="GO" id="GO:0005524">
    <property type="term" value="F:ATP binding"/>
    <property type="evidence" value="ECO:0007669"/>
    <property type="project" value="UniProtKB-UniRule"/>
</dbReference>
<keyword evidence="1" id="KW-0067">ATP-binding</keyword>
<keyword evidence="1" id="KW-0547">Nucleotide-binding</keyword>
<dbReference type="InterPro" id="IPR013651">
    <property type="entry name" value="ATP-grasp_RimK-type"/>
</dbReference>
<accession>A0A955I174</accession>
<sequence length="281" mass="32289">MYLSQKAVLLAGANLGLDCEILHPDAITVRVAINGRYYYFTHWIKPFNTVDTVRLLKDKDLTYSLLAKHIKIPDWEPFLDPHVDDLYPISPNSNNYKSVHDIAKRIEDVFGYPHIIKPNKGSTGKNVSKVTNMTELLASLNTVFEHGSQNYDYIAIAQEFVDIAHEYRILTFRGDILMMYEKDISNATYIGNLSPLHWENSKAVMINDITLQNKILEFIKPTWREIDIQFAGYDIAIDKGGDMRLIEINSNPGLKHLIDDNGIEPVVKMYEKIFTKIRDQI</sequence>
<evidence type="ECO:0000256" key="1">
    <source>
        <dbReference type="PROSITE-ProRule" id="PRU00409"/>
    </source>
</evidence>
<dbReference type="GO" id="GO:0009432">
    <property type="term" value="P:SOS response"/>
    <property type="evidence" value="ECO:0007669"/>
    <property type="project" value="TreeGrafter"/>
</dbReference>
<organism evidence="3 4">
    <name type="scientific">Candidatus Dojkabacteria bacterium</name>
    <dbReference type="NCBI Taxonomy" id="2099670"/>
    <lineage>
        <taxon>Bacteria</taxon>
        <taxon>Candidatus Dojkabacteria</taxon>
    </lineage>
</organism>
<dbReference type="EMBL" id="JAGQLN010000002">
    <property type="protein sequence ID" value="MCA9376417.1"/>
    <property type="molecule type" value="Genomic_DNA"/>
</dbReference>
<dbReference type="Gene3D" id="3.30.470.20">
    <property type="entry name" value="ATP-grasp fold, B domain"/>
    <property type="match status" value="1"/>
</dbReference>
<dbReference type="InterPro" id="IPR013815">
    <property type="entry name" value="ATP_grasp_subdomain_1"/>
</dbReference>
<feature type="domain" description="ATP-grasp" evidence="2">
    <location>
        <begin position="80"/>
        <end position="274"/>
    </location>
</feature>
<name>A0A955I174_9BACT</name>
<dbReference type="PROSITE" id="PS50975">
    <property type="entry name" value="ATP_GRASP"/>
    <property type="match status" value="1"/>
</dbReference>
<dbReference type="Proteomes" id="UP000741282">
    <property type="component" value="Unassembled WGS sequence"/>
</dbReference>
<dbReference type="SUPFAM" id="SSF56059">
    <property type="entry name" value="Glutathione synthetase ATP-binding domain-like"/>
    <property type="match status" value="1"/>
</dbReference>
<dbReference type="GO" id="GO:0046872">
    <property type="term" value="F:metal ion binding"/>
    <property type="evidence" value="ECO:0007669"/>
    <property type="project" value="InterPro"/>
</dbReference>
<proteinExistence type="predicted"/>
<evidence type="ECO:0000313" key="4">
    <source>
        <dbReference type="Proteomes" id="UP000741282"/>
    </source>
</evidence>
<dbReference type="InterPro" id="IPR011761">
    <property type="entry name" value="ATP-grasp"/>
</dbReference>